<gene>
    <name evidence="2" type="ORF">CTTA_0211</name>
</gene>
<organism evidence="2 3">
    <name type="scientific">Comamonas testosteroni</name>
    <name type="common">Pseudomonas testosteroni</name>
    <dbReference type="NCBI Taxonomy" id="285"/>
    <lineage>
        <taxon>Bacteria</taxon>
        <taxon>Pseudomonadati</taxon>
        <taxon>Pseudomonadota</taxon>
        <taxon>Betaproteobacteria</taxon>
        <taxon>Burkholderiales</taxon>
        <taxon>Comamonadaceae</taxon>
        <taxon>Comamonas</taxon>
    </lineage>
</organism>
<reference evidence="2 3" key="1">
    <citation type="journal article" date="2019" name="Microbiol. Resour. Announc.">
        <title>Draft Genome Sequence of Comamonas testosteroni TA441, a Bacterium That Has a Cryptic Phenol Degradation Gene Cluster.</title>
        <authorList>
            <person name="Arai H."/>
            <person name="Ishii M."/>
        </authorList>
    </citation>
    <scope>NUCLEOTIDE SEQUENCE [LARGE SCALE GENOMIC DNA]</scope>
    <source>
        <strain evidence="2 3">TA441</strain>
    </source>
</reference>
<proteinExistence type="predicted"/>
<accession>A0A5A7M6I7</accession>
<dbReference type="RefSeq" id="WP_149354344.1">
    <property type="nucleotide sequence ID" value="NZ_BKBW01000001.1"/>
</dbReference>
<evidence type="ECO:0000256" key="1">
    <source>
        <dbReference type="SAM" id="Coils"/>
    </source>
</evidence>
<name>A0A5A7M6I7_COMTE</name>
<protein>
    <submittedName>
        <fullName evidence="2">Uncharacterized protein</fullName>
    </submittedName>
</protein>
<comment type="caution">
    <text evidence="2">The sequence shown here is derived from an EMBL/GenBank/DDBJ whole genome shotgun (WGS) entry which is preliminary data.</text>
</comment>
<evidence type="ECO:0000313" key="3">
    <source>
        <dbReference type="Proteomes" id="UP000323105"/>
    </source>
</evidence>
<dbReference type="Proteomes" id="UP000323105">
    <property type="component" value="Unassembled WGS sequence"/>
</dbReference>
<sequence>MELIQKIDKLREQIAQIKEEIDWLVQAPLSREDLKVRVSAWFDRMSSDAAEVNNKFLSLRNPGASITEVNPLGVTQGVNLPVGQSNASGMLNISIAPQLIWLFGDTIKKVFLAKVDAMDYVPGLPLTERTTRREQLTTQLRTLEEKEEELICEAELAHLPIYRRADADPAVVLAYDPDGDMGAQGARMVSVSSSAPTSNPAAP</sequence>
<keyword evidence="1" id="KW-0175">Coiled coil</keyword>
<dbReference type="AlphaFoldDB" id="A0A5A7M6I7"/>
<feature type="coiled-coil region" evidence="1">
    <location>
        <begin position="126"/>
        <end position="153"/>
    </location>
</feature>
<evidence type="ECO:0000313" key="2">
    <source>
        <dbReference type="EMBL" id="GEQ73206.1"/>
    </source>
</evidence>
<dbReference type="EMBL" id="BKBW01000001">
    <property type="protein sequence ID" value="GEQ73206.1"/>
    <property type="molecule type" value="Genomic_DNA"/>
</dbReference>